<organism evidence="3 4">
    <name type="scientific">Roseateles toxinivorans</name>
    <dbReference type="NCBI Taxonomy" id="270368"/>
    <lineage>
        <taxon>Bacteria</taxon>
        <taxon>Pseudomonadati</taxon>
        <taxon>Pseudomonadota</taxon>
        <taxon>Betaproteobacteria</taxon>
        <taxon>Burkholderiales</taxon>
        <taxon>Sphaerotilaceae</taxon>
        <taxon>Roseateles</taxon>
    </lineage>
</organism>
<keyword evidence="1" id="KW-0812">Transmembrane</keyword>
<comment type="caution">
    <text evidence="3">The sequence shown here is derived from an EMBL/GenBank/DDBJ whole genome shotgun (WGS) entry which is preliminary data.</text>
</comment>
<feature type="transmembrane region" description="Helical" evidence="1">
    <location>
        <begin position="192"/>
        <end position="209"/>
    </location>
</feature>
<dbReference type="EMBL" id="SNXS01000001">
    <property type="protein sequence ID" value="TDP74628.1"/>
    <property type="molecule type" value="Genomic_DNA"/>
</dbReference>
<feature type="domain" description="Acyltransferase 3" evidence="2">
    <location>
        <begin position="9"/>
        <end position="312"/>
    </location>
</feature>
<dbReference type="OrthoDB" id="9814807at2"/>
<feature type="transmembrane region" description="Helical" evidence="1">
    <location>
        <begin position="86"/>
        <end position="103"/>
    </location>
</feature>
<dbReference type="GO" id="GO:0016747">
    <property type="term" value="F:acyltransferase activity, transferring groups other than amino-acyl groups"/>
    <property type="evidence" value="ECO:0007669"/>
    <property type="project" value="InterPro"/>
</dbReference>
<dbReference type="PANTHER" id="PTHR23028">
    <property type="entry name" value="ACETYLTRANSFERASE"/>
    <property type="match status" value="1"/>
</dbReference>
<protein>
    <submittedName>
        <fullName evidence="3">Peptidoglycan/LPS O-acetylase OafA/YrhL</fullName>
    </submittedName>
</protein>
<proteinExistence type="predicted"/>
<dbReference type="PANTHER" id="PTHR23028:SF131">
    <property type="entry name" value="BLR2367 PROTEIN"/>
    <property type="match status" value="1"/>
</dbReference>
<evidence type="ECO:0000256" key="1">
    <source>
        <dbReference type="SAM" id="Phobius"/>
    </source>
</evidence>
<feature type="transmembrane region" description="Helical" evidence="1">
    <location>
        <begin position="162"/>
        <end position="186"/>
    </location>
</feature>
<dbReference type="GO" id="GO:0016020">
    <property type="term" value="C:membrane"/>
    <property type="evidence" value="ECO:0007669"/>
    <property type="project" value="TreeGrafter"/>
</dbReference>
<dbReference type="Proteomes" id="UP000295361">
    <property type="component" value="Unassembled WGS sequence"/>
</dbReference>
<feature type="transmembrane region" description="Helical" evidence="1">
    <location>
        <begin position="7"/>
        <end position="26"/>
    </location>
</feature>
<feature type="transmembrane region" description="Helical" evidence="1">
    <location>
        <begin position="264"/>
        <end position="287"/>
    </location>
</feature>
<keyword evidence="1" id="KW-1133">Transmembrane helix</keyword>
<sequence>MSRDSRLLELDALRGIAAMSVVLFHYTTRYQQLFGHTSEPSVSLPWGHYGVNLFFMISGFVIFMTLDKTRSPMDFVVSRFSRLYPAFWAAVALTFLCTHWLGLPGKEVGLDVALLNLFMIHGLFGIPDVDAVYWTLQVELIFYALALLAFRMRWLGRVPLLLGILFTLSLVYFGFASLWGIALPWVFSQFLILKYIPWFGMGIVIYRLTRSAARPVGADIAVLLAAIGLLWLVESAQQAILAAALGALMWGASRGRLAVLRNPVLVWLGTVSYTLYLTHENIGWALLRKLQGAGMGVDVSIVIVLAIALVIAGLLTKLIEQPAMVWVRRWYQGRQKRGAALA</sequence>
<gene>
    <name evidence="3" type="ORF">DES47_101691</name>
</gene>
<feature type="transmembrane region" description="Helical" evidence="1">
    <location>
        <begin position="216"/>
        <end position="233"/>
    </location>
</feature>
<evidence type="ECO:0000259" key="2">
    <source>
        <dbReference type="Pfam" id="PF01757"/>
    </source>
</evidence>
<dbReference type="Pfam" id="PF01757">
    <property type="entry name" value="Acyl_transf_3"/>
    <property type="match status" value="1"/>
</dbReference>
<dbReference type="InterPro" id="IPR002656">
    <property type="entry name" value="Acyl_transf_3_dom"/>
</dbReference>
<keyword evidence="4" id="KW-1185">Reference proteome</keyword>
<evidence type="ECO:0000313" key="4">
    <source>
        <dbReference type="Proteomes" id="UP000295361"/>
    </source>
</evidence>
<feature type="transmembrane region" description="Helical" evidence="1">
    <location>
        <begin position="299"/>
        <end position="319"/>
    </location>
</feature>
<feature type="transmembrane region" description="Helical" evidence="1">
    <location>
        <begin position="46"/>
        <end position="66"/>
    </location>
</feature>
<name>A0A4V3CTY0_9BURK</name>
<evidence type="ECO:0000313" key="3">
    <source>
        <dbReference type="EMBL" id="TDP74628.1"/>
    </source>
</evidence>
<dbReference type="AlphaFoldDB" id="A0A4V3CTY0"/>
<dbReference type="GO" id="GO:0000271">
    <property type="term" value="P:polysaccharide biosynthetic process"/>
    <property type="evidence" value="ECO:0007669"/>
    <property type="project" value="TreeGrafter"/>
</dbReference>
<accession>A0A4V3CTY0</accession>
<reference evidence="3 4" key="1">
    <citation type="submission" date="2019-03" db="EMBL/GenBank/DDBJ databases">
        <title>Genomic Encyclopedia of Type Strains, Phase IV (KMG-IV): sequencing the most valuable type-strain genomes for metagenomic binning, comparative biology and taxonomic classification.</title>
        <authorList>
            <person name="Goeker M."/>
        </authorList>
    </citation>
    <scope>NUCLEOTIDE SEQUENCE [LARGE SCALE GENOMIC DNA]</scope>
    <source>
        <strain evidence="3 4">DSM 16998</strain>
    </source>
</reference>
<dbReference type="InParanoid" id="A0A4V3CTY0"/>
<feature type="transmembrane region" description="Helical" evidence="1">
    <location>
        <begin position="131"/>
        <end position="150"/>
    </location>
</feature>
<dbReference type="InterPro" id="IPR050879">
    <property type="entry name" value="Acyltransferase_3"/>
</dbReference>
<keyword evidence="1" id="KW-0472">Membrane</keyword>